<evidence type="ECO:0000313" key="2">
    <source>
        <dbReference type="Proteomes" id="UP000192656"/>
    </source>
</evidence>
<dbReference type="AlphaFoldDB" id="A0A1W2DWI7"/>
<accession>A0A1W2DWI7</accession>
<reference evidence="1 2" key="1">
    <citation type="submission" date="2017-04" db="EMBL/GenBank/DDBJ databases">
        <authorList>
            <person name="Afonso C.L."/>
            <person name="Miller P.J."/>
            <person name="Scott M.A."/>
            <person name="Spackman E."/>
            <person name="Goraichik I."/>
            <person name="Dimitrov K.M."/>
            <person name="Suarez D.L."/>
            <person name="Swayne D.E."/>
        </authorList>
    </citation>
    <scope>NUCLEOTIDE SEQUENCE [LARGE SCALE GENOMIC DNA]</scope>
    <source>
        <strain evidence="1 2">CGMCC 1.10972</strain>
    </source>
</reference>
<dbReference type="STRING" id="937218.SAMN06297251_11870"/>
<proteinExistence type="predicted"/>
<keyword evidence="2" id="KW-1185">Reference proteome</keyword>
<gene>
    <name evidence="1" type="ORF">SAMN06297251_11870</name>
</gene>
<evidence type="ECO:0000313" key="1">
    <source>
        <dbReference type="EMBL" id="SMD01860.1"/>
    </source>
</evidence>
<organism evidence="1 2">
    <name type="scientific">Fulvimarina manganoxydans</name>
    <dbReference type="NCBI Taxonomy" id="937218"/>
    <lineage>
        <taxon>Bacteria</taxon>
        <taxon>Pseudomonadati</taxon>
        <taxon>Pseudomonadota</taxon>
        <taxon>Alphaproteobacteria</taxon>
        <taxon>Hyphomicrobiales</taxon>
        <taxon>Aurantimonadaceae</taxon>
        <taxon>Fulvimarina</taxon>
    </lineage>
</organism>
<dbReference type="EMBL" id="FWXR01000018">
    <property type="protein sequence ID" value="SMD01860.1"/>
    <property type="molecule type" value="Genomic_DNA"/>
</dbReference>
<sequence length="84" mass="8806">MGLDAGEGFSISACSTPENDDKTLCATSFSVPVPSGFIQPTISLNRESLKPTVVLLMISAICFGSRQQAPDDFSPVGRRCPKGG</sequence>
<name>A0A1W2DWI7_9HYPH</name>
<dbReference type="Proteomes" id="UP000192656">
    <property type="component" value="Unassembled WGS sequence"/>
</dbReference>
<protein>
    <submittedName>
        <fullName evidence="1">Uncharacterized protein</fullName>
    </submittedName>
</protein>